<feature type="transmembrane region" description="Helical" evidence="5">
    <location>
        <begin position="93"/>
        <end position="112"/>
    </location>
</feature>
<proteinExistence type="predicted"/>
<dbReference type="AlphaFoldDB" id="A0A3B0WXY8"/>
<keyword evidence="2 5" id="KW-0812">Transmembrane</keyword>
<feature type="transmembrane region" description="Helical" evidence="5">
    <location>
        <begin position="6"/>
        <end position="31"/>
    </location>
</feature>
<evidence type="ECO:0000256" key="2">
    <source>
        <dbReference type="ARBA" id="ARBA00022692"/>
    </source>
</evidence>
<reference evidence="7" key="1">
    <citation type="submission" date="2018-06" db="EMBL/GenBank/DDBJ databases">
        <authorList>
            <person name="Zhirakovskaya E."/>
        </authorList>
    </citation>
    <scope>NUCLEOTIDE SEQUENCE</scope>
</reference>
<accession>A0A3B0WXY8</accession>
<feature type="domain" description="RDD" evidence="6">
    <location>
        <begin position="7"/>
        <end position="122"/>
    </location>
</feature>
<keyword evidence="3 5" id="KW-1133">Transmembrane helix</keyword>
<protein>
    <recommendedName>
        <fullName evidence="6">RDD domain-containing protein</fullName>
    </recommendedName>
</protein>
<evidence type="ECO:0000259" key="6">
    <source>
        <dbReference type="Pfam" id="PF06271"/>
    </source>
</evidence>
<dbReference type="EMBL" id="UOFB01000267">
    <property type="protein sequence ID" value="VAW48464.1"/>
    <property type="molecule type" value="Genomic_DNA"/>
</dbReference>
<keyword evidence="4 5" id="KW-0472">Membrane</keyword>
<name>A0A3B0WXY8_9ZZZZ</name>
<gene>
    <name evidence="7" type="ORF">MNBD_GAMMA04-1943</name>
</gene>
<sequence length="133" mass="15521">MTELKIIFAFLYDLLLLCAVWFVAAIPFILWQGEGFDKKPLTLLAFQIYLIAITYMYLTHFWIKAGQTPGLKTWRLQLIREDGYLLTRYNANIRFVLSALLFWIGWIGLFTAKKQLLQDIIGKTKIIAVKDND</sequence>
<dbReference type="InterPro" id="IPR010432">
    <property type="entry name" value="RDD"/>
</dbReference>
<dbReference type="GO" id="GO:0016020">
    <property type="term" value="C:membrane"/>
    <property type="evidence" value="ECO:0007669"/>
    <property type="project" value="UniProtKB-SubCell"/>
</dbReference>
<organism evidence="7">
    <name type="scientific">hydrothermal vent metagenome</name>
    <dbReference type="NCBI Taxonomy" id="652676"/>
    <lineage>
        <taxon>unclassified sequences</taxon>
        <taxon>metagenomes</taxon>
        <taxon>ecological metagenomes</taxon>
    </lineage>
</organism>
<feature type="transmembrane region" description="Helical" evidence="5">
    <location>
        <begin position="43"/>
        <end position="63"/>
    </location>
</feature>
<evidence type="ECO:0000256" key="3">
    <source>
        <dbReference type="ARBA" id="ARBA00022989"/>
    </source>
</evidence>
<evidence type="ECO:0000256" key="1">
    <source>
        <dbReference type="ARBA" id="ARBA00004141"/>
    </source>
</evidence>
<evidence type="ECO:0000313" key="7">
    <source>
        <dbReference type="EMBL" id="VAW48464.1"/>
    </source>
</evidence>
<dbReference type="Pfam" id="PF06271">
    <property type="entry name" value="RDD"/>
    <property type="match status" value="1"/>
</dbReference>
<evidence type="ECO:0000256" key="4">
    <source>
        <dbReference type="ARBA" id="ARBA00023136"/>
    </source>
</evidence>
<comment type="subcellular location">
    <subcellularLocation>
        <location evidence="1">Membrane</location>
        <topology evidence="1">Multi-pass membrane protein</topology>
    </subcellularLocation>
</comment>
<evidence type="ECO:0000256" key="5">
    <source>
        <dbReference type="SAM" id="Phobius"/>
    </source>
</evidence>